<dbReference type="Proteomes" id="UP000309340">
    <property type="component" value="Unassembled WGS sequence"/>
</dbReference>
<sequence>MSPPTSQASLLALPNELLLQIFSHCVPEYLRSEGERDHWVNADEHTLFRDSTLVSKRYHLVAKEAFFDSYIHQVRIICDHRRRTDAIRRRDVTLARDNVRNLGLSILAPNLADLELVAANLLGDTEDFANVRVLYVDVETKVDERRVAGILERIWGIVNAWAERRQVENGQGRSKLFFNWD</sequence>
<proteinExistence type="predicted"/>
<protein>
    <recommendedName>
        <fullName evidence="3">F-box domain-containing protein</fullName>
    </recommendedName>
</protein>
<dbReference type="OrthoDB" id="3863053at2759"/>
<dbReference type="EMBL" id="NAJQ01000124">
    <property type="protein sequence ID" value="TKA77968.1"/>
    <property type="molecule type" value="Genomic_DNA"/>
</dbReference>
<dbReference type="AlphaFoldDB" id="A0A4U0XQT3"/>
<reference evidence="1 2" key="1">
    <citation type="submission" date="2017-03" db="EMBL/GenBank/DDBJ databases">
        <title>Genomes of endolithic fungi from Antarctica.</title>
        <authorList>
            <person name="Coleine C."/>
            <person name="Masonjones S."/>
            <person name="Stajich J.E."/>
        </authorList>
    </citation>
    <scope>NUCLEOTIDE SEQUENCE [LARGE SCALE GENOMIC DNA]</scope>
    <source>
        <strain evidence="1 2">CCFEE 5184</strain>
    </source>
</reference>
<comment type="caution">
    <text evidence="1">The sequence shown here is derived from an EMBL/GenBank/DDBJ whole genome shotgun (WGS) entry which is preliminary data.</text>
</comment>
<gene>
    <name evidence="1" type="ORF">B0A55_05808</name>
</gene>
<organism evidence="1 2">
    <name type="scientific">Friedmanniomyces simplex</name>
    <dbReference type="NCBI Taxonomy" id="329884"/>
    <lineage>
        <taxon>Eukaryota</taxon>
        <taxon>Fungi</taxon>
        <taxon>Dikarya</taxon>
        <taxon>Ascomycota</taxon>
        <taxon>Pezizomycotina</taxon>
        <taxon>Dothideomycetes</taxon>
        <taxon>Dothideomycetidae</taxon>
        <taxon>Mycosphaerellales</taxon>
        <taxon>Teratosphaeriaceae</taxon>
        <taxon>Friedmanniomyces</taxon>
    </lineage>
</organism>
<keyword evidence="2" id="KW-1185">Reference proteome</keyword>
<evidence type="ECO:0000313" key="1">
    <source>
        <dbReference type="EMBL" id="TKA77968.1"/>
    </source>
</evidence>
<name>A0A4U0XQT3_9PEZI</name>
<evidence type="ECO:0008006" key="3">
    <source>
        <dbReference type="Google" id="ProtNLM"/>
    </source>
</evidence>
<accession>A0A4U0XQT3</accession>
<evidence type="ECO:0000313" key="2">
    <source>
        <dbReference type="Proteomes" id="UP000309340"/>
    </source>
</evidence>